<dbReference type="InterPro" id="IPR012340">
    <property type="entry name" value="NA-bd_OB-fold"/>
</dbReference>
<dbReference type="Pfam" id="PF11967">
    <property type="entry name" value="RecO_N"/>
    <property type="match status" value="1"/>
</dbReference>
<dbReference type="NCBIfam" id="TIGR00613">
    <property type="entry name" value="reco"/>
    <property type="match status" value="1"/>
</dbReference>
<dbReference type="AlphaFoldDB" id="A0A2H5Y7S2"/>
<evidence type="ECO:0000313" key="10">
    <source>
        <dbReference type="Proteomes" id="UP000236642"/>
    </source>
</evidence>
<evidence type="ECO:0000313" key="9">
    <source>
        <dbReference type="EMBL" id="GBD09484.1"/>
    </source>
</evidence>
<evidence type="ECO:0000256" key="6">
    <source>
        <dbReference type="ARBA" id="ARBA00033409"/>
    </source>
</evidence>
<keyword evidence="5 7" id="KW-0234">DNA repair</keyword>
<dbReference type="PANTHER" id="PTHR33991:SF1">
    <property type="entry name" value="DNA REPAIR PROTEIN RECO"/>
    <property type="match status" value="1"/>
</dbReference>
<comment type="caution">
    <text evidence="9">The sequence shown here is derived from an EMBL/GenBank/DDBJ whole genome shotgun (WGS) entry which is preliminary data.</text>
</comment>
<dbReference type="HAMAP" id="MF_00201">
    <property type="entry name" value="RecO"/>
    <property type="match status" value="1"/>
</dbReference>
<protein>
    <recommendedName>
        <fullName evidence="2 7">DNA repair protein RecO</fullName>
    </recommendedName>
    <alternativeName>
        <fullName evidence="6 7">Recombination protein O</fullName>
    </alternativeName>
</protein>
<dbReference type="InterPro" id="IPR022572">
    <property type="entry name" value="DNA_rep/recomb_RecO_N"/>
</dbReference>
<evidence type="ECO:0000256" key="4">
    <source>
        <dbReference type="ARBA" id="ARBA00023172"/>
    </source>
</evidence>
<evidence type="ECO:0000256" key="5">
    <source>
        <dbReference type="ARBA" id="ARBA00023204"/>
    </source>
</evidence>
<comment type="function">
    <text evidence="7">Involved in DNA repair and RecF pathway recombination.</text>
</comment>
<evidence type="ECO:0000259" key="8">
    <source>
        <dbReference type="Pfam" id="PF11967"/>
    </source>
</evidence>
<sequence length="268" mass="30364">MDRERLYRTEAIVLRGVDFGEADRLLTLLTPAFGKLRALAKGVRKIRSRKAGHLERFMRTSLLLARGRELDVISQAEVIAAHPHLREDLTRSTMAHYVAELAEIFAPEGEESRALYGLLADTLDRLDREDELPRIVRYYELHLLEIAGFRPQVEFCVGCGEPLREERGPYGFDPPRGGVLCPRCAPRFPAARPLSRRALKAMRFALRSPYPAFRDAPFSPQTLQELGELVGRHFLAILERRPRSLAFLSELTRVSLLGEVLGAPEEQP</sequence>
<evidence type="ECO:0000256" key="7">
    <source>
        <dbReference type="HAMAP-Rule" id="MF_00201"/>
    </source>
</evidence>
<dbReference type="GO" id="GO:0006302">
    <property type="term" value="P:double-strand break repair"/>
    <property type="evidence" value="ECO:0007669"/>
    <property type="project" value="TreeGrafter"/>
</dbReference>
<evidence type="ECO:0000256" key="2">
    <source>
        <dbReference type="ARBA" id="ARBA00021310"/>
    </source>
</evidence>
<dbReference type="Pfam" id="PF02565">
    <property type="entry name" value="RecO_C"/>
    <property type="match status" value="1"/>
</dbReference>
<dbReference type="InterPro" id="IPR003717">
    <property type="entry name" value="RecO"/>
</dbReference>
<comment type="similarity">
    <text evidence="1 7">Belongs to the RecO family.</text>
</comment>
<dbReference type="InterPro" id="IPR037278">
    <property type="entry name" value="ARFGAP/RecO"/>
</dbReference>
<dbReference type="Gene3D" id="1.20.1440.120">
    <property type="entry name" value="Recombination protein O, C-terminal domain"/>
    <property type="match status" value="1"/>
</dbReference>
<evidence type="ECO:0000256" key="1">
    <source>
        <dbReference type="ARBA" id="ARBA00007452"/>
    </source>
</evidence>
<accession>A0A2H5Y7S2</accession>
<gene>
    <name evidence="7 9" type="primary">recO</name>
    <name evidence="9" type="ORF">HRbin22_01738</name>
</gene>
<organism evidence="9 10">
    <name type="scientific">Candidatus Thermoflexus japonica</name>
    <dbReference type="NCBI Taxonomy" id="2035417"/>
    <lineage>
        <taxon>Bacteria</taxon>
        <taxon>Bacillati</taxon>
        <taxon>Chloroflexota</taxon>
        <taxon>Thermoflexia</taxon>
        <taxon>Thermoflexales</taxon>
        <taxon>Thermoflexaceae</taxon>
        <taxon>Thermoflexus</taxon>
    </lineage>
</organism>
<dbReference type="SUPFAM" id="SSF50249">
    <property type="entry name" value="Nucleic acid-binding proteins"/>
    <property type="match status" value="1"/>
</dbReference>
<reference evidence="10" key="1">
    <citation type="submission" date="2017-09" db="EMBL/GenBank/DDBJ databases">
        <title>Metaegenomics of thermophilic ammonia-oxidizing enrichment culture.</title>
        <authorList>
            <person name="Kato S."/>
            <person name="Suzuki K."/>
        </authorList>
    </citation>
    <scope>NUCLEOTIDE SEQUENCE [LARGE SCALE GENOMIC DNA]</scope>
</reference>
<dbReference type="GO" id="GO:0043590">
    <property type="term" value="C:bacterial nucleoid"/>
    <property type="evidence" value="ECO:0007669"/>
    <property type="project" value="TreeGrafter"/>
</dbReference>
<evidence type="ECO:0000256" key="3">
    <source>
        <dbReference type="ARBA" id="ARBA00022763"/>
    </source>
</evidence>
<dbReference type="Gene3D" id="2.40.50.140">
    <property type="entry name" value="Nucleic acid-binding proteins"/>
    <property type="match status" value="1"/>
</dbReference>
<dbReference type="Proteomes" id="UP000236642">
    <property type="component" value="Unassembled WGS sequence"/>
</dbReference>
<dbReference type="GO" id="GO:0006310">
    <property type="term" value="P:DNA recombination"/>
    <property type="evidence" value="ECO:0007669"/>
    <property type="project" value="UniProtKB-UniRule"/>
</dbReference>
<keyword evidence="4 7" id="KW-0233">DNA recombination</keyword>
<proteinExistence type="inferred from homology"/>
<name>A0A2H5Y7S2_9CHLR</name>
<dbReference type="PANTHER" id="PTHR33991">
    <property type="entry name" value="DNA REPAIR PROTEIN RECO"/>
    <property type="match status" value="1"/>
</dbReference>
<dbReference type="SUPFAM" id="SSF57863">
    <property type="entry name" value="ArfGap/RecO-like zinc finger"/>
    <property type="match status" value="1"/>
</dbReference>
<dbReference type="EMBL" id="BEHY01000045">
    <property type="protein sequence ID" value="GBD09484.1"/>
    <property type="molecule type" value="Genomic_DNA"/>
</dbReference>
<feature type="domain" description="DNA replication/recombination mediator RecO N-terminal" evidence="8">
    <location>
        <begin position="6"/>
        <end position="80"/>
    </location>
</feature>
<dbReference type="InterPro" id="IPR042242">
    <property type="entry name" value="RecO_C"/>
</dbReference>
<keyword evidence="3 7" id="KW-0227">DNA damage</keyword>